<dbReference type="SUPFAM" id="SSF111384">
    <property type="entry name" value="OmpH-like"/>
    <property type="match status" value="1"/>
</dbReference>
<sequence>MKRIFLFLFVAIFAFAAEAQDFKFAYFSYGEALKSMPDYELAATNVNKLRNQYDNELKKAEDEFNAKYEDFLENQRTLAPAILDKRQAELQELLQKNLKFKEEAKRLLSQAENDAFAPLKRKLNATVKKIGMERGYAFVLNTDGDACPYVDSTKGDDISVIIADALK</sequence>
<dbReference type="GO" id="GO:0050821">
    <property type="term" value="P:protein stabilization"/>
    <property type="evidence" value="ECO:0007669"/>
    <property type="project" value="TreeGrafter"/>
</dbReference>
<keyword evidence="6" id="KW-1185">Reference proteome</keyword>
<keyword evidence="2 4" id="KW-0732">Signal</keyword>
<comment type="caution">
    <text evidence="5">The sequence shown here is derived from an EMBL/GenBank/DDBJ whole genome shotgun (WGS) entry which is preliminary data.</text>
</comment>
<comment type="similarity">
    <text evidence="1">Belongs to the Skp family.</text>
</comment>
<feature type="signal peptide" evidence="4">
    <location>
        <begin position="1"/>
        <end position="19"/>
    </location>
</feature>
<evidence type="ECO:0000256" key="2">
    <source>
        <dbReference type="ARBA" id="ARBA00022729"/>
    </source>
</evidence>
<dbReference type="GO" id="GO:0051082">
    <property type="term" value="F:unfolded protein binding"/>
    <property type="evidence" value="ECO:0007669"/>
    <property type="project" value="InterPro"/>
</dbReference>
<dbReference type="Gene3D" id="3.30.910.20">
    <property type="entry name" value="Skp domain"/>
    <property type="match status" value="1"/>
</dbReference>
<reference evidence="5 6" key="1">
    <citation type="submission" date="2015-01" db="EMBL/GenBank/DDBJ databases">
        <title>Comparative genomics of non-oral Prevotella species.</title>
        <authorList>
            <person name="Accetto T."/>
            <person name="Nograsek B."/>
            <person name="Avgustin G."/>
        </authorList>
    </citation>
    <scope>NUCLEOTIDE SEQUENCE [LARGE SCALE GENOMIC DNA]</scope>
    <source>
        <strain evidence="5 6">P5-119</strain>
    </source>
</reference>
<evidence type="ECO:0000256" key="4">
    <source>
        <dbReference type="SAM" id="SignalP"/>
    </source>
</evidence>
<dbReference type="GeneID" id="93484933"/>
<protein>
    <submittedName>
        <fullName evidence="5">Membrane protein</fullName>
    </submittedName>
</protein>
<dbReference type="EMBL" id="JXQK01000053">
    <property type="protein sequence ID" value="KIP62505.1"/>
    <property type="molecule type" value="Genomic_DNA"/>
</dbReference>
<evidence type="ECO:0000313" key="5">
    <source>
        <dbReference type="EMBL" id="KIP62505.1"/>
    </source>
</evidence>
<gene>
    <name evidence="5" type="ORF">ST44_06765</name>
</gene>
<keyword evidence="3" id="KW-0175">Coiled coil</keyword>
<accession>A0A0D0HCU3</accession>
<evidence type="ECO:0000313" key="6">
    <source>
        <dbReference type="Proteomes" id="UP000032046"/>
    </source>
</evidence>
<feature type="chain" id="PRO_5002228383" evidence="4">
    <location>
        <begin position="20"/>
        <end position="167"/>
    </location>
</feature>
<dbReference type="SMART" id="SM00935">
    <property type="entry name" value="OmpH"/>
    <property type="match status" value="1"/>
</dbReference>
<proteinExistence type="inferred from homology"/>
<dbReference type="STRING" id="1602171.ST44_06765"/>
<name>A0A0D0HCU3_9BACT</name>
<dbReference type="Pfam" id="PF03938">
    <property type="entry name" value="OmpH"/>
    <property type="match status" value="1"/>
</dbReference>
<evidence type="ECO:0000256" key="3">
    <source>
        <dbReference type="SAM" id="Coils"/>
    </source>
</evidence>
<dbReference type="InterPro" id="IPR005632">
    <property type="entry name" value="Chaperone_Skp"/>
</dbReference>
<evidence type="ECO:0000256" key="1">
    <source>
        <dbReference type="ARBA" id="ARBA00009091"/>
    </source>
</evidence>
<dbReference type="AlphaFoldDB" id="A0A0D0HCU3"/>
<dbReference type="PANTHER" id="PTHR35089">
    <property type="entry name" value="CHAPERONE PROTEIN SKP"/>
    <property type="match status" value="1"/>
</dbReference>
<organism evidence="5 6">
    <name type="scientific">Prevotella pectinovora</name>
    <dbReference type="NCBI Taxonomy" id="1602169"/>
    <lineage>
        <taxon>Bacteria</taxon>
        <taxon>Pseudomonadati</taxon>
        <taxon>Bacteroidota</taxon>
        <taxon>Bacteroidia</taxon>
        <taxon>Bacteroidales</taxon>
        <taxon>Prevotellaceae</taxon>
        <taxon>Prevotella</taxon>
    </lineage>
</organism>
<feature type="coiled-coil region" evidence="3">
    <location>
        <begin position="39"/>
        <end position="110"/>
    </location>
</feature>
<dbReference type="InterPro" id="IPR024930">
    <property type="entry name" value="Skp_dom_sf"/>
</dbReference>
<dbReference type="Proteomes" id="UP000032046">
    <property type="component" value="Unassembled WGS sequence"/>
</dbReference>
<dbReference type="PANTHER" id="PTHR35089:SF1">
    <property type="entry name" value="CHAPERONE PROTEIN SKP"/>
    <property type="match status" value="1"/>
</dbReference>
<dbReference type="RefSeq" id="WP_022316703.1">
    <property type="nucleotide sequence ID" value="NZ_JALFDM010000047.1"/>
</dbReference>
<dbReference type="GO" id="GO:0005829">
    <property type="term" value="C:cytosol"/>
    <property type="evidence" value="ECO:0007669"/>
    <property type="project" value="TreeGrafter"/>
</dbReference>